<dbReference type="EMBL" id="JAGGMR010000001">
    <property type="protein sequence ID" value="MBP2193882.1"/>
    <property type="molecule type" value="Genomic_DNA"/>
</dbReference>
<sequence>MEVSAGTAFIAALSSDIDRLLAAEPEVRSDADDSVHQMRVATRRLRSVLRSYRMLLPRDQADEIRQELKWLASLLGVARDAEVRADRFAKLLAEHAEAFTGTAEIDTVTGKTVDAPAESASDDSTRVAAPIATADDLAEITARLVTAEHARYDGAHAQILAALDSDRYRTLRNTLSSWKSELPLRPSRAAVPAADFFRVVLRRDHERIEAFLRAEPSTAPDDRIEMLHDIRKSAKRLRYSCEAAAEVLGEEATGLGHHAKHLQSVLGDHRDAIESHAAIVARAAEAEAAGENSALYHLLAAAEDRAAHDELERYPAAAEALITRTSQPAS</sequence>
<dbReference type="Gene3D" id="1.40.20.10">
    <property type="entry name" value="CHAD domain"/>
    <property type="match status" value="1"/>
</dbReference>
<reference evidence="2 3" key="1">
    <citation type="submission" date="2021-03" db="EMBL/GenBank/DDBJ databases">
        <title>Sequencing the genomes of 1000 actinobacteria strains.</title>
        <authorList>
            <person name="Klenk H.-P."/>
        </authorList>
    </citation>
    <scope>NUCLEOTIDE SEQUENCE [LARGE SCALE GENOMIC DNA]</scope>
    <source>
        <strain evidence="2 3">DSM 45516</strain>
    </source>
</reference>
<protein>
    <submittedName>
        <fullName evidence="2">CHAD domain-containing protein</fullName>
    </submittedName>
</protein>
<dbReference type="PANTHER" id="PTHR39339:SF1">
    <property type="entry name" value="CHAD DOMAIN-CONTAINING PROTEIN"/>
    <property type="match status" value="1"/>
</dbReference>
<dbReference type="Pfam" id="PF05235">
    <property type="entry name" value="CHAD"/>
    <property type="match status" value="1"/>
</dbReference>
<accession>A0ABS4QQ90</accession>
<dbReference type="RefSeq" id="WP_209897081.1">
    <property type="nucleotide sequence ID" value="NZ_JAGGMR010000001.1"/>
</dbReference>
<feature type="domain" description="CHAD" evidence="1">
    <location>
        <begin position="2"/>
        <end position="323"/>
    </location>
</feature>
<proteinExistence type="predicted"/>
<evidence type="ECO:0000313" key="2">
    <source>
        <dbReference type="EMBL" id="MBP2193882.1"/>
    </source>
</evidence>
<dbReference type="PANTHER" id="PTHR39339">
    <property type="entry name" value="SLR1444 PROTEIN"/>
    <property type="match status" value="1"/>
</dbReference>
<evidence type="ECO:0000259" key="1">
    <source>
        <dbReference type="PROSITE" id="PS51708"/>
    </source>
</evidence>
<dbReference type="PROSITE" id="PS51708">
    <property type="entry name" value="CHAD"/>
    <property type="match status" value="1"/>
</dbReference>
<evidence type="ECO:0000313" key="3">
    <source>
        <dbReference type="Proteomes" id="UP001519325"/>
    </source>
</evidence>
<dbReference type="Proteomes" id="UP001519325">
    <property type="component" value="Unassembled WGS sequence"/>
</dbReference>
<gene>
    <name evidence="2" type="ORF">BJ987_006783</name>
</gene>
<organism evidence="2 3">
    <name type="scientific">Nocardia goodfellowii</name>
    <dbReference type="NCBI Taxonomy" id="882446"/>
    <lineage>
        <taxon>Bacteria</taxon>
        <taxon>Bacillati</taxon>
        <taxon>Actinomycetota</taxon>
        <taxon>Actinomycetes</taxon>
        <taxon>Mycobacteriales</taxon>
        <taxon>Nocardiaceae</taxon>
        <taxon>Nocardia</taxon>
    </lineage>
</organism>
<comment type="caution">
    <text evidence="2">The sequence shown here is derived from an EMBL/GenBank/DDBJ whole genome shotgun (WGS) entry which is preliminary data.</text>
</comment>
<dbReference type="InterPro" id="IPR038186">
    <property type="entry name" value="CHAD_dom_sf"/>
</dbReference>
<name>A0ABS4QQ90_9NOCA</name>
<keyword evidence="3" id="KW-1185">Reference proteome</keyword>
<dbReference type="InterPro" id="IPR007899">
    <property type="entry name" value="CHAD_dom"/>
</dbReference>
<dbReference type="SMART" id="SM00880">
    <property type="entry name" value="CHAD"/>
    <property type="match status" value="1"/>
</dbReference>